<keyword evidence="5" id="KW-1185">Reference proteome</keyword>
<gene>
    <name evidence="4" type="ORF">SAMN02745977_00817</name>
</gene>
<dbReference type="CDD" id="cd06327">
    <property type="entry name" value="PBP1_SBP-like"/>
    <property type="match status" value="1"/>
</dbReference>
<dbReference type="EMBL" id="FOCW01000001">
    <property type="protein sequence ID" value="SEN23003.1"/>
    <property type="molecule type" value="Genomic_DNA"/>
</dbReference>
<dbReference type="InterPro" id="IPR028081">
    <property type="entry name" value="Leu-bd"/>
</dbReference>
<keyword evidence="2" id="KW-0732">Signal</keyword>
<feature type="domain" description="Leucine-binding protein" evidence="3">
    <location>
        <begin position="2"/>
        <end position="269"/>
    </location>
</feature>
<proteinExistence type="inferred from homology"/>
<evidence type="ECO:0000313" key="4">
    <source>
        <dbReference type="EMBL" id="SEN23003.1"/>
    </source>
</evidence>
<accession>A0A1H8EU33</accession>
<dbReference type="AlphaFoldDB" id="A0A1H8EU33"/>
<dbReference type="STRING" id="1121117.SAMN02745977_00817"/>
<evidence type="ECO:0000256" key="2">
    <source>
        <dbReference type="ARBA" id="ARBA00022729"/>
    </source>
</evidence>
<dbReference type="Gene3D" id="3.40.50.2300">
    <property type="match status" value="2"/>
</dbReference>
<dbReference type="Proteomes" id="UP000199531">
    <property type="component" value="Unassembled WGS sequence"/>
</dbReference>
<dbReference type="InterPro" id="IPR051010">
    <property type="entry name" value="BCAA_transport"/>
</dbReference>
<dbReference type="SUPFAM" id="SSF53822">
    <property type="entry name" value="Periplasmic binding protein-like I"/>
    <property type="match status" value="1"/>
</dbReference>
<dbReference type="PANTHER" id="PTHR30483">
    <property type="entry name" value="LEUCINE-SPECIFIC-BINDING PROTEIN"/>
    <property type="match status" value="1"/>
</dbReference>
<comment type="similarity">
    <text evidence="1">Belongs to the leucine-binding protein family.</text>
</comment>
<dbReference type="Pfam" id="PF13458">
    <property type="entry name" value="Peripla_BP_6"/>
    <property type="match status" value="1"/>
</dbReference>
<sequence>MMVGGTNSATALATATAKIMAEKKKPYFIIGAGSARLTNEDCTPYNVHYAYDTVALARVAGKALIERGDKNWYFLTADYAFGHSLEKDTTTIVEAGGGKVLGSVKVPLGNSDFSSFLLQAKQSKAQVLGLANAGGDFINSVKAANEFGLSKDMKLAGLLVFINDVHALGLKDAQGLLATTSWYWNQDDDSRKFAKRFFEKFNRMPSMLQAADYSATTTWLNAVKAAGTTDGDAVMKVIKETPINDMFVKDGKVREDGRLAQTMYLMQVKKPDESKEPWDYYQQVKSVPGDQAYTPLSESKCSFVKKS</sequence>
<evidence type="ECO:0000313" key="5">
    <source>
        <dbReference type="Proteomes" id="UP000199531"/>
    </source>
</evidence>
<evidence type="ECO:0000256" key="1">
    <source>
        <dbReference type="ARBA" id="ARBA00010062"/>
    </source>
</evidence>
<name>A0A1H8EU33_9BURK</name>
<dbReference type="InterPro" id="IPR028082">
    <property type="entry name" value="Peripla_BP_I"/>
</dbReference>
<reference evidence="4 5" key="1">
    <citation type="submission" date="2016-10" db="EMBL/GenBank/DDBJ databases">
        <authorList>
            <person name="de Groot N.N."/>
        </authorList>
    </citation>
    <scope>NUCLEOTIDE SEQUENCE [LARGE SCALE GENOMIC DNA]</scope>
    <source>
        <strain evidence="4 5">DSM 15123</strain>
    </source>
</reference>
<organism evidence="4 5">
    <name type="scientific">Brachymonas denitrificans DSM 15123</name>
    <dbReference type="NCBI Taxonomy" id="1121117"/>
    <lineage>
        <taxon>Bacteria</taxon>
        <taxon>Pseudomonadati</taxon>
        <taxon>Pseudomonadota</taxon>
        <taxon>Betaproteobacteria</taxon>
        <taxon>Burkholderiales</taxon>
        <taxon>Comamonadaceae</taxon>
        <taxon>Brachymonas</taxon>
    </lineage>
</organism>
<dbReference type="PANTHER" id="PTHR30483:SF6">
    <property type="entry name" value="PERIPLASMIC BINDING PROTEIN OF ABC TRANSPORTER FOR NATURAL AMINO ACIDS"/>
    <property type="match status" value="1"/>
</dbReference>
<evidence type="ECO:0000259" key="3">
    <source>
        <dbReference type="Pfam" id="PF13458"/>
    </source>
</evidence>
<protein>
    <submittedName>
        <fullName evidence="4">Amino acid/amide ABC transporter substrate-binding protein, HAAT family</fullName>
    </submittedName>
</protein>